<gene>
    <name evidence="3" type="ORF">U9M48_032652</name>
</gene>
<sequence length="354" mass="37634">MPSQPSLEMTEQGMLPAGDEEYVARSVLDSGRVASPLTRPEQNPLFVAQPRNQPRPVQKASSLRPGFCSVGGRDATPLPSIAHAAAHAHGDILASASWERRGRRPLHLGLVARRQAHLRHAQDGELDRAPVSYPLLSKKSLLEHLPSLATAVFLGITAINVLTSNQGVGHTVYVPTSSKGDDPTTTKDKRTNLRKFLVSMPYAMFLVGVAGVAMAMATKRNPGLLGCATGFLLFQLVLLLIQGGLVTLVRSDVQPTICVRFPYVWIKGRLVGKTKEKTEGNCEACGQSTVDGRSPHPAANGAESCPTCGGVARKVDTCEDCGESTVDGRSTNPADDGALKCPTCGGKARKVLMV</sequence>
<feature type="region of interest" description="Disordered" evidence="1">
    <location>
        <begin position="33"/>
        <end position="63"/>
    </location>
</feature>
<keyword evidence="4" id="KW-1185">Reference proteome</keyword>
<evidence type="ECO:0000313" key="3">
    <source>
        <dbReference type="EMBL" id="WVZ85772.1"/>
    </source>
</evidence>
<name>A0AAQ3U9R2_PASNO</name>
<keyword evidence="2" id="KW-0472">Membrane</keyword>
<protein>
    <submittedName>
        <fullName evidence="3">Uncharacterized protein</fullName>
    </submittedName>
</protein>
<evidence type="ECO:0000313" key="4">
    <source>
        <dbReference type="Proteomes" id="UP001341281"/>
    </source>
</evidence>
<keyword evidence="2" id="KW-1133">Transmembrane helix</keyword>
<accession>A0AAQ3U9R2</accession>
<organism evidence="3 4">
    <name type="scientific">Paspalum notatum var. saurae</name>
    <dbReference type="NCBI Taxonomy" id="547442"/>
    <lineage>
        <taxon>Eukaryota</taxon>
        <taxon>Viridiplantae</taxon>
        <taxon>Streptophyta</taxon>
        <taxon>Embryophyta</taxon>
        <taxon>Tracheophyta</taxon>
        <taxon>Spermatophyta</taxon>
        <taxon>Magnoliopsida</taxon>
        <taxon>Liliopsida</taxon>
        <taxon>Poales</taxon>
        <taxon>Poaceae</taxon>
        <taxon>PACMAD clade</taxon>
        <taxon>Panicoideae</taxon>
        <taxon>Andropogonodae</taxon>
        <taxon>Paspaleae</taxon>
        <taxon>Paspalinae</taxon>
        <taxon>Paspalum</taxon>
    </lineage>
</organism>
<dbReference type="EMBL" id="CP144751">
    <property type="protein sequence ID" value="WVZ85772.1"/>
    <property type="molecule type" value="Genomic_DNA"/>
</dbReference>
<proteinExistence type="predicted"/>
<feature type="transmembrane region" description="Helical" evidence="2">
    <location>
        <begin position="196"/>
        <end position="217"/>
    </location>
</feature>
<reference evidence="3 4" key="1">
    <citation type="submission" date="2024-02" db="EMBL/GenBank/DDBJ databases">
        <title>High-quality chromosome-scale genome assembly of Pensacola bahiagrass (Paspalum notatum Flugge var. saurae).</title>
        <authorList>
            <person name="Vega J.M."/>
            <person name="Podio M."/>
            <person name="Orjuela J."/>
            <person name="Siena L.A."/>
            <person name="Pessino S.C."/>
            <person name="Combes M.C."/>
            <person name="Mariac C."/>
            <person name="Albertini E."/>
            <person name="Pupilli F."/>
            <person name="Ortiz J.P.A."/>
            <person name="Leblanc O."/>
        </authorList>
    </citation>
    <scope>NUCLEOTIDE SEQUENCE [LARGE SCALE GENOMIC DNA]</scope>
    <source>
        <strain evidence="3">R1</strain>
        <tissue evidence="3">Leaf</tissue>
    </source>
</reference>
<keyword evidence="2" id="KW-0812">Transmembrane</keyword>
<feature type="transmembrane region" description="Helical" evidence="2">
    <location>
        <begin position="223"/>
        <end position="241"/>
    </location>
</feature>
<evidence type="ECO:0000256" key="2">
    <source>
        <dbReference type="SAM" id="Phobius"/>
    </source>
</evidence>
<dbReference type="AlphaFoldDB" id="A0AAQ3U9R2"/>
<evidence type="ECO:0000256" key="1">
    <source>
        <dbReference type="SAM" id="MobiDB-lite"/>
    </source>
</evidence>
<dbReference type="Proteomes" id="UP001341281">
    <property type="component" value="Chromosome 07"/>
</dbReference>